<dbReference type="EMBL" id="KQ257468">
    <property type="protein sequence ID" value="KNC96551.1"/>
    <property type="molecule type" value="Genomic_DNA"/>
</dbReference>
<evidence type="ECO:0000259" key="3">
    <source>
        <dbReference type="Pfam" id="PF03235"/>
    </source>
</evidence>
<protein>
    <recommendedName>
        <fullName evidence="7">DUF262 domain-containing protein</fullName>
    </recommendedName>
</protein>
<evidence type="ECO:0000313" key="5">
    <source>
        <dbReference type="EMBL" id="KNC96551.1"/>
    </source>
</evidence>
<evidence type="ECO:0000256" key="2">
    <source>
        <dbReference type="SAM" id="MobiDB-lite"/>
    </source>
</evidence>
<keyword evidence="6" id="KW-1185">Reference proteome</keyword>
<sequence>MARNAENTQIGGTLVKDLPCDVALNYFRICSPYESTPNVQELGDMLANAIYAHSQREDGRADNGQLVNFNVPDADTVMAWTREVSLAEIFSKGTGIRTLVIPVYQRPYTWGRTVVKRLLGDIYEAFSINKNKPYFIGSIVLNDSHDLLDEDGNEGEFSVVDGQQRLTTLMLIFAGCRSLCSESTQDEIQDYLEHSPKFKRLYHLREGPGPEIFRKYAMQNKENIADAANEDNSGKNAQEARTLVDAMTAIYEELEERTEQLETNEADEFLASFADYVYSRCRMICMTGAGERGGHRIFSTLNVCGVKLDVLDFVKASIYTHAIMEFNDSQATRSRRNFNATIQKGMNAWNAVEDKLRRWPSGMHSGLTRFHDLFLHFYRLHLVWLCADVSYRGSCIGDSSKEEKEDHFQTLYMDSFSATTMSETDRYAPMYSWCGDVADIKSAIPRLNFEITMQLIKEIGSHFYQIVITYASSRGSTVDGLLNLEKKLLNCEKWQLTYSLWVTIALAAMQRLAKLSKRKGGATTGQPAFWTYLETLMVAYMLEIEAKEDFAEHLLRRSFEDLKKIVTAARVEDIIEQLSLRHAPREGRRYSEAAEFLRRIKENVYKTSGPFATKYLLVRLNTCSYERPDCQPYEVNWKLTEVEHLLPVSLDQPDDGWPGWTAKQIKDAKNKLGNLLLLGPGQNKELSNKAFQKKQSLYLRSSLGPCPFAITVRRAGLDSWTYDDFEREQNDIIKRLQKVFMTPASPVQAGASGSIQDMHPHDVQYAAADSGENIHWQGSTGASGLPGVQMPSAQAELSPANLFSDPSTAAEDDHDSHAATVMAESGENGQGAAAADILPRAPPLSAQAELSLDSVILTSMDVAVEKDVSDDDAENELGERILAQQLQEDQVRYMQERQTVGDDVRPCPEKCYKERVATATCSGTITANESHCHLCHWIESGGQCSKTPSEGKKLCIDHNRLLHSCAQHLFVGKSNSPSHRICYRPHVPGREFRGKHACDQCHHCKARSRIACKEPSTKDDIFCVEHRKHFDSLKDAARSRRQKADERKRKKRQKSQDSSKRAKPS</sequence>
<evidence type="ECO:0000313" key="6">
    <source>
        <dbReference type="Proteomes" id="UP000053201"/>
    </source>
</evidence>
<organism evidence="5 6">
    <name type="scientific">Spizellomyces punctatus (strain DAOM BR117)</name>
    <dbReference type="NCBI Taxonomy" id="645134"/>
    <lineage>
        <taxon>Eukaryota</taxon>
        <taxon>Fungi</taxon>
        <taxon>Fungi incertae sedis</taxon>
        <taxon>Chytridiomycota</taxon>
        <taxon>Chytridiomycota incertae sedis</taxon>
        <taxon>Chytridiomycetes</taxon>
        <taxon>Spizellomycetales</taxon>
        <taxon>Spizellomycetaceae</taxon>
        <taxon>Spizellomyces</taxon>
    </lineage>
</organism>
<dbReference type="RefSeq" id="XP_016604591.1">
    <property type="nucleotide sequence ID" value="XM_016756294.1"/>
</dbReference>
<dbReference type="eggNOG" id="ENOG502SFFH">
    <property type="taxonomic scope" value="Eukaryota"/>
</dbReference>
<accession>A0A0L0H6M0</accession>
<dbReference type="InterPro" id="IPR004919">
    <property type="entry name" value="GmrSD_N"/>
</dbReference>
<reference evidence="5 6" key="1">
    <citation type="submission" date="2009-08" db="EMBL/GenBank/DDBJ databases">
        <title>The Genome Sequence of Spizellomyces punctatus strain DAOM BR117.</title>
        <authorList>
            <consortium name="The Broad Institute Genome Sequencing Platform"/>
            <person name="Russ C."/>
            <person name="Cuomo C."/>
            <person name="Shea T."/>
            <person name="Young S.K."/>
            <person name="Zeng Q."/>
            <person name="Koehrsen M."/>
            <person name="Haas B."/>
            <person name="Borodovsky M."/>
            <person name="Guigo R."/>
            <person name="Alvarado L."/>
            <person name="Berlin A."/>
            <person name="Bochicchio J."/>
            <person name="Borenstein D."/>
            <person name="Chapman S."/>
            <person name="Chen Z."/>
            <person name="Engels R."/>
            <person name="Freedman E."/>
            <person name="Gellesch M."/>
            <person name="Goldberg J."/>
            <person name="Griggs A."/>
            <person name="Gujja S."/>
            <person name="Heiman D."/>
            <person name="Hepburn T."/>
            <person name="Howarth C."/>
            <person name="Jen D."/>
            <person name="Larson L."/>
            <person name="Lewis B."/>
            <person name="Mehta T."/>
            <person name="Park D."/>
            <person name="Pearson M."/>
            <person name="Roberts A."/>
            <person name="Saif S."/>
            <person name="Shenoy N."/>
            <person name="Sisk P."/>
            <person name="Stolte C."/>
            <person name="Sykes S."/>
            <person name="Thomson T."/>
            <person name="Walk T."/>
            <person name="White J."/>
            <person name="Yandava C."/>
            <person name="Burger G."/>
            <person name="Gray M.W."/>
            <person name="Holland P.W.H."/>
            <person name="King N."/>
            <person name="Lang F.B.F."/>
            <person name="Roger A.J."/>
            <person name="Ruiz-Trillo I."/>
            <person name="Lander E."/>
            <person name="Nusbaum C."/>
        </authorList>
    </citation>
    <scope>NUCLEOTIDE SEQUENCE [LARGE SCALE GENOMIC DNA]</scope>
    <source>
        <strain evidence="5 6">DAOM BR117</strain>
    </source>
</reference>
<evidence type="ECO:0000259" key="4">
    <source>
        <dbReference type="Pfam" id="PF07510"/>
    </source>
</evidence>
<evidence type="ECO:0000256" key="1">
    <source>
        <dbReference type="SAM" id="Coils"/>
    </source>
</evidence>
<name>A0A0L0H6M0_SPIPD</name>
<dbReference type="VEuPathDB" id="FungiDB:SPPG_08139"/>
<dbReference type="InterPro" id="IPR011089">
    <property type="entry name" value="GmrSD_C"/>
</dbReference>
<feature type="compositionally biased region" description="Basic and acidic residues" evidence="2">
    <location>
        <begin position="1054"/>
        <end position="1065"/>
    </location>
</feature>
<feature type="compositionally biased region" description="Basic and acidic residues" evidence="2">
    <location>
        <begin position="1033"/>
        <end position="1047"/>
    </location>
</feature>
<evidence type="ECO:0008006" key="7">
    <source>
        <dbReference type="Google" id="ProtNLM"/>
    </source>
</evidence>
<dbReference type="OrthoDB" id="2146960at2759"/>
<feature type="coiled-coil region" evidence="1">
    <location>
        <begin position="237"/>
        <end position="264"/>
    </location>
</feature>
<feature type="domain" description="GmrSD restriction endonucleases N-terminal" evidence="3">
    <location>
        <begin position="87"/>
        <end position="318"/>
    </location>
</feature>
<dbReference type="AlphaFoldDB" id="A0A0L0H6M0"/>
<feature type="region of interest" description="Disordered" evidence="2">
    <location>
        <begin position="796"/>
        <end position="815"/>
    </location>
</feature>
<keyword evidence="1" id="KW-0175">Coiled coil</keyword>
<feature type="domain" description="GmrSD restriction endonucleases C-terminal" evidence="4">
    <location>
        <begin position="594"/>
        <end position="734"/>
    </location>
</feature>
<proteinExistence type="predicted"/>
<dbReference type="PANTHER" id="PTHR35149:SF1">
    <property type="entry name" value="DUF5655 DOMAIN-CONTAINING PROTEIN"/>
    <property type="match status" value="1"/>
</dbReference>
<dbReference type="Pfam" id="PF07510">
    <property type="entry name" value="GmrSD_C"/>
    <property type="match status" value="1"/>
</dbReference>
<dbReference type="PANTHER" id="PTHR35149">
    <property type="entry name" value="SLL5132 PROTEIN"/>
    <property type="match status" value="1"/>
</dbReference>
<feature type="region of interest" description="Disordered" evidence="2">
    <location>
        <begin position="1033"/>
        <end position="1065"/>
    </location>
</feature>
<dbReference type="Proteomes" id="UP000053201">
    <property type="component" value="Unassembled WGS sequence"/>
</dbReference>
<dbReference type="InParanoid" id="A0A0L0H6M0"/>
<dbReference type="GeneID" id="27691316"/>
<dbReference type="Pfam" id="PF03235">
    <property type="entry name" value="GmrSD_N"/>
    <property type="match status" value="1"/>
</dbReference>
<gene>
    <name evidence="5" type="ORF">SPPG_08139</name>
</gene>